<dbReference type="InterPro" id="IPR053716">
    <property type="entry name" value="Flag_assembly_chemotaxis_eff"/>
</dbReference>
<evidence type="ECO:0000256" key="1">
    <source>
        <dbReference type="ARBA" id="ARBA00004413"/>
    </source>
</evidence>
<keyword evidence="12" id="KW-0969">Cilium</keyword>
<dbReference type="GO" id="GO:0009288">
    <property type="term" value="C:bacterial-type flagellum"/>
    <property type="evidence" value="ECO:0007669"/>
    <property type="project" value="InterPro"/>
</dbReference>
<dbReference type="InterPro" id="IPR012823">
    <property type="entry name" value="Flagell_FliJ"/>
</dbReference>
<keyword evidence="6" id="KW-0145">Chemotaxis</keyword>
<evidence type="ECO:0000256" key="6">
    <source>
        <dbReference type="ARBA" id="ARBA00022500"/>
    </source>
</evidence>
<name>A0A942UYB9_9FIRM</name>
<dbReference type="Pfam" id="PF02050">
    <property type="entry name" value="FliJ"/>
    <property type="match status" value="1"/>
</dbReference>
<comment type="caution">
    <text evidence="12">The sequence shown here is derived from an EMBL/GenBank/DDBJ whole genome shotgun (WGS) entry which is preliminary data.</text>
</comment>
<evidence type="ECO:0000256" key="2">
    <source>
        <dbReference type="ARBA" id="ARBA00010004"/>
    </source>
</evidence>
<dbReference type="GO" id="GO:0071973">
    <property type="term" value="P:bacterial-type flagellum-dependent cell motility"/>
    <property type="evidence" value="ECO:0007669"/>
    <property type="project" value="InterPro"/>
</dbReference>
<dbReference type="AlphaFoldDB" id="A0A942UYB9"/>
<keyword evidence="12" id="KW-0966">Cell projection</keyword>
<keyword evidence="4" id="KW-0813">Transport</keyword>
<evidence type="ECO:0000313" key="12">
    <source>
        <dbReference type="EMBL" id="MBS4539845.1"/>
    </source>
</evidence>
<protein>
    <recommendedName>
        <fullName evidence="3">Flagellar FliJ protein</fullName>
    </recommendedName>
</protein>
<gene>
    <name evidence="12" type="primary">fliJ</name>
    <name evidence="12" type="ORF">GOQ27_15325</name>
</gene>
<reference evidence="12" key="1">
    <citation type="submission" date="2019-12" db="EMBL/GenBank/DDBJ databases">
        <title>Clostridiaceae gen. nov. sp. nov., isolated from sediment in Xinjiang, China.</title>
        <authorList>
            <person name="Zhang R."/>
        </authorList>
    </citation>
    <scope>NUCLEOTIDE SEQUENCE</scope>
    <source>
        <strain evidence="12">D2Q-11</strain>
    </source>
</reference>
<dbReference type="GO" id="GO:0005886">
    <property type="term" value="C:plasma membrane"/>
    <property type="evidence" value="ECO:0007669"/>
    <property type="project" value="UniProtKB-SubCell"/>
</dbReference>
<evidence type="ECO:0000256" key="8">
    <source>
        <dbReference type="ARBA" id="ARBA00022927"/>
    </source>
</evidence>
<evidence type="ECO:0000256" key="3">
    <source>
        <dbReference type="ARBA" id="ARBA00020392"/>
    </source>
</evidence>
<evidence type="ECO:0000256" key="7">
    <source>
        <dbReference type="ARBA" id="ARBA00022795"/>
    </source>
</evidence>
<dbReference type="GO" id="GO:0006935">
    <property type="term" value="P:chemotaxis"/>
    <property type="evidence" value="ECO:0007669"/>
    <property type="project" value="UniProtKB-KW"/>
</dbReference>
<keyword evidence="11" id="KW-0175">Coiled coil</keyword>
<proteinExistence type="inferred from homology"/>
<dbReference type="EMBL" id="WSFT01000053">
    <property type="protein sequence ID" value="MBS4539845.1"/>
    <property type="molecule type" value="Genomic_DNA"/>
</dbReference>
<dbReference type="NCBIfam" id="TIGR02473">
    <property type="entry name" value="flagell_FliJ"/>
    <property type="match status" value="1"/>
</dbReference>
<evidence type="ECO:0000256" key="11">
    <source>
        <dbReference type="SAM" id="Coils"/>
    </source>
</evidence>
<feature type="coiled-coil region" evidence="11">
    <location>
        <begin position="33"/>
        <end position="107"/>
    </location>
</feature>
<keyword evidence="10" id="KW-1006">Bacterial flagellum protein export</keyword>
<evidence type="ECO:0000256" key="9">
    <source>
        <dbReference type="ARBA" id="ARBA00023136"/>
    </source>
</evidence>
<keyword evidence="13" id="KW-1185">Reference proteome</keyword>
<evidence type="ECO:0000256" key="10">
    <source>
        <dbReference type="ARBA" id="ARBA00023225"/>
    </source>
</evidence>
<evidence type="ECO:0000256" key="5">
    <source>
        <dbReference type="ARBA" id="ARBA00022475"/>
    </source>
</evidence>
<dbReference type="Proteomes" id="UP000724672">
    <property type="component" value="Unassembled WGS sequence"/>
</dbReference>
<dbReference type="RefSeq" id="WP_203367756.1">
    <property type="nucleotide sequence ID" value="NZ_WSFT01000053.1"/>
</dbReference>
<comment type="subcellular location">
    <subcellularLocation>
        <location evidence="1">Cell membrane</location>
        <topology evidence="1">Peripheral membrane protein</topology>
        <orientation evidence="1">Cytoplasmic side</orientation>
    </subcellularLocation>
</comment>
<keyword evidence="12" id="KW-0282">Flagellum</keyword>
<dbReference type="GO" id="GO:0015031">
    <property type="term" value="P:protein transport"/>
    <property type="evidence" value="ECO:0007669"/>
    <property type="project" value="UniProtKB-KW"/>
</dbReference>
<dbReference type="GO" id="GO:0044781">
    <property type="term" value="P:bacterial-type flagellum organization"/>
    <property type="evidence" value="ECO:0007669"/>
    <property type="project" value="UniProtKB-KW"/>
</dbReference>
<sequence>MGNYDFRLQNVLDFKSSMQTQMVSKYNDAKKILEKAENVLIDYNILKKKIENEKNNLSMSGRIKDLKLYNQYINQIKFQIEEQKNHIKEAEINVELAKENLVEAAKDKKIFEKLKENEFNKYLDKEKKKEAIIVDEIVTYINSNN</sequence>
<keyword evidence="9" id="KW-0472">Membrane</keyword>
<organism evidence="12 13">
    <name type="scientific">Anaeromonas frigoriresistens</name>
    <dbReference type="NCBI Taxonomy" id="2683708"/>
    <lineage>
        <taxon>Bacteria</taxon>
        <taxon>Bacillati</taxon>
        <taxon>Bacillota</taxon>
        <taxon>Tissierellia</taxon>
        <taxon>Tissierellales</taxon>
        <taxon>Thermohalobacteraceae</taxon>
        <taxon>Anaeromonas</taxon>
    </lineage>
</organism>
<keyword evidence="8" id="KW-0653">Protein transport</keyword>
<keyword evidence="5" id="KW-1003">Cell membrane</keyword>
<keyword evidence="7" id="KW-1005">Bacterial flagellum biogenesis</keyword>
<evidence type="ECO:0000256" key="4">
    <source>
        <dbReference type="ARBA" id="ARBA00022448"/>
    </source>
</evidence>
<comment type="similarity">
    <text evidence="2">Belongs to the FliJ family.</text>
</comment>
<accession>A0A942UYB9</accession>
<dbReference type="Gene3D" id="1.10.287.1700">
    <property type="match status" value="1"/>
</dbReference>
<evidence type="ECO:0000313" key="13">
    <source>
        <dbReference type="Proteomes" id="UP000724672"/>
    </source>
</evidence>